<comment type="caution">
    <text evidence="6">The sequence shown here is derived from an EMBL/GenBank/DDBJ whole genome shotgun (WGS) entry which is preliminary data.</text>
</comment>
<dbReference type="AlphaFoldDB" id="A0AAV5KSS0"/>
<dbReference type="GO" id="GO:0000139">
    <property type="term" value="C:Golgi membrane"/>
    <property type="evidence" value="ECO:0007669"/>
    <property type="project" value="UniProtKB-SubCell"/>
</dbReference>
<comment type="subcellular location">
    <subcellularLocation>
        <location evidence="1">Golgi apparatus membrane</location>
        <topology evidence="1">Single-pass type II membrane protein</topology>
    </subcellularLocation>
</comment>
<dbReference type="InterPro" id="IPR049625">
    <property type="entry name" value="Glyco_transf_61_cat"/>
</dbReference>
<evidence type="ECO:0000313" key="7">
    <source>
        <dbReference type="Proteomes" id="UP001054252"/>
    </source>
</evidence>
<dbReference type="InterPro" id="IPR007657">
    <property type="entry name" value="Glycosyltransferase_61"/>
</dbReference>
<sequence>MKGDIRTRSASSSIFLYTSKKTNGFINNASHLVGADIEEEYKELQHEKIKPYTRKWETSTMDTIHELHLVSKRKNKGTGHLQCDVIHYVPAVVFSTGGYTGNVYHEFNDGILPLYITSQHLNKKVVFVILDYHHWWVRKYRDILAHLSEYPVIDFVGDGRTHCFPEAIVGLKIHDELTVDSSLTSGNKSIADFRNLLDTAFSSRVRNLVAQETKEKVKKNQGRKPNLVILSRNGSRAITNENLLVEAARKVGFRVKVLKPKCTTELVEIYHILNSSDVMVGVHGAAMTHFLFMRPGSVLIQVIPLGTDWAAEHYFEHPAMKFGLKYIRHKILPQESSLYYSYDKVDPVLKNPESVTKRGWQYTKKIYLQNQTVKLDIKRFHKHLVRAYVYSKTKMNQHFHS</sequence>
<evidence type="ECO:0000313" key="6">
    <source>
        <dbReference type="EMBL" id="GKV27618.1"/>
    </source>
</evidence>
<keyword evidence="4" id="KW-0325">Glycoprotein</keyword>
<dbReference type="GO" id="GO:0016763">
    <property type="term" value="F:pentosyltransferase activity"/>
    <property type="evidence" value="ECO:0007669"/>
    <property type="project" value="UniProtKB-ARBA"/>
</dbReference>
<organism evidence="6 7">
    <name type="scientific">Rubroshorea leprosula</name>
    <dbReference type="NCBI Taxonomy" id="152421"/>
    <lineage>
        <taxon>Eukaryota</taxon>
        <taxon>Viridiplantae</taxon>
        <taxon>Streptophyta</taxon>
        <taxon>Embryophyta</taxon>
        <taxon>Tracheophyta</taxon>
        <taxon>Spermatophyta</taxon>
        <taxon>Magnoliopsida</taxon>
        <taxon>eudicotyledons</taxon>
        <taxon>Gunneridae</taxon>
        <taxon>Pentapetalae</taxon>
        <taxon>rosids</taxon>
        <taxon>malvids</taxon>
        <taxon>Malvales</taxon>
        <taxon>Dipterocarpaceae</taxon>
        <taxon>Rubroshorea</taxon>
    </lineage>
</organism>
<evidence type="ECO:0000256" key="3">
    <source>
        <dbReference type="ARBA" id="ARBA00022679"/>
    </source>
</evidence>
<evidence type="ECO:0000256" key="2">
    <source>
        <dbReference type="ARBA" id="ARBA00022676"/>
    </source>
</evidence>
<gene>
    <name evidence="6" type="ORF">SLEP1_g36771</name>
</gene>
<dbReference type="Pfam" id="PF04577">
    <property type="entry name" value="Glyco_transf_61"/>
    <property type="match status" value="1"/>
</dbReference>
<dbReference type="PANTHER" id="PTHR20961">
    <property type="entry name" value="GLYCOSYLTRANSFERASE"/>
    <property type="match status" value="1"/>
</dbReference>
<dbReference type="EMBL" id="BPVZ01000076">
    <property type="protein sequence ID" value="GKV27618.1"/>
    <property type="molecule type" value="Genomic_DNA"/>
</dbReference>
<name>A0AAV5KSS0_9ROSI</name>
<proteinExistence type="predicted"/>
<evidence type="ECO:0000256" key="1">
    <source>
        <dbReference type="ARBA" id="ARBA00004323"/>
    </source>
</evidence>
<keyword evidence="3" id="KW-0808">Transferase</keyword>
<feature type="domain" description="Glycosyltransferase 61 catalytic" evidence="5">
    <location>
        <begin position="202"/>
        <end position="300"/>
    </location>
</feature>
<keyword evidence="7" id="KW-1185">Reference proteome</keyword>
<dbReference type="PANTHER" id="PTHR20961:SF124">
    <property type="entry name" value="GLYCOSYLTRANSFERASE"/>
    <property type="match status" value="1"/>
</dbReference>
<protein>
    <recommendedName>
        <fullName evidence="5">Glycosyltransferase 61 catalytic domain-containing protein</fullName>
    </recommendedName>
</protein>
<reference evidence="6 7" key="1">
    <citation type="journal article" date="2021" name="Commun. Biol.">
        <title>The genome of Shorea leprosula (Dipterocarpaceae) highlights the ecological relevance of drought in aseasonal tropical rainforests.</title>
        <authorList>
            <person name="Ng K.K.S."/>
            <person name="Kobayashi M.J."/>
            <person name="Fawcett J.A."/>
            <person name="Hatakeyama M."/>
            <person name="Paape T."/>
            <person name="Ng C.H."/>
            <person name="Ang C.C."/>
            <person name="Tnah L.H."/>
            <person name="Lee C.T."/>
            <person name="Nishiyama T."/>
            <person name="Sese J."/>
            <person name="O'Brien M.J."/>
            <person name="Copetti D."/>
            <person name="Mohd Noor M.I."/>
            <person name="Ong R.C."/>
            <person name="Putra M."/>
            <person name="Sireger I.Z."/>
            <person name="Indrioko S."/>
            <person name="Kosugi Y."/>
            <person name="Izuno A."/>
            <person name="Isagi Y."/>
            <person name="Lee S.L."/>
            <person name="Shimizu K.K."/>
        </authorList>
    </citation>
    <scope>NUCLEOTIDE SEQUENCE [LARGE SCALE GENOMIC DNA]</scope>
    <source>
        <strain evidence="6">214</strain>
    </source>
</reference>
<evidence type="ECO:0000256" key="4">
    <source>
        <dbReference type="ARBA" id="ARBA00023180"/>
    </source>
</evidence>
<keyword evidence="2" id="KW-0328">Glycosyltransferase</keyword>
<dbReference type="Proteomes" id="UP001054252">
    <property type="component" value="Unassembled WGS sequence"/>
</dbReference>
<accession>A0AAV5KSS0</accession>
<evidence type="ECO:0000259" key="5">
    <source>
        <dbReference type="Pfam" id="PF04577"/>
    </source>
</evidence>